<keyword evidence="5 6" id="KW-0472">Membrane</keyword>
<feature type="transmembrane region" description="Helical" evidence="6">
    <location>
        <begin position="7"/>
        <end position="28"/>
    </location>
</feature>
<proteinExistence type="predicted"/>
<dbReference type="PANTHER" id="PTHR37693:SF1">
    <property type="entry name" value="INTEGRAL MEMBRANE PROTEIN"/>
    <property type="match status" value="1"/>
</dbReference>
<dbReference type="PANTHER" id="PTHR37693">
    <property type="entry name" value="PHOSPHATIDYLGLYCEROL LYSYLTRANSFERASE"/>
    <property type="match status" value="1"/>
</dbReference>
<dbReference type="Proteomes" id="UP000094570">
    <property type="component" value="Unassembled WGS sequence"/>
</dbReference>
<feature type="transmembrane region" description="Helical" evidence="6">
    <location>
        <begin position="48"/>
        <end position="71"/>
    </location>
</feature>
<evidence type="ECO:0000313" key="7">
    <source>
        <dbReference type="EMBL" id="ODN31065.1"/>
    </source>
</evidence>
<comment type="caution">
    <text evidence="7">The sequence shown here is derived from an EMBL/GenBank/DDBJ whole genome shotgun (WGS) entry which is preliminary data.</text>
</comment>
<dbReference type="STRING" id="1008305.A4H02_01985"/>
<reference evidence="8" key="1">
    <citation type="submission" date="2016-04" db="EMBL/GenBank/DDBJ databases">
        <title>The genome sequence project of a novel Fervidobacterium isolate from a hot spring in Thailand.</title>
        <authorList>
            <person name="Gonzalez J.M."/>
            <person name="Cuecas A."/>
            <person name="Kanoksilapatham W."/>
        </authorList>
    </citation>
    <scope>NUCLEOTIDE SEQUENCE [LARGE SCALE GENOMIC DNA]</scope>
    <source>
        <strain evidence="8">FC2004</strain>
    </source>
</reference>
<feature type="transmembrane region" description="Helical" evidence="6">
    <location>
        <begin position="299"/>
        <end position="324"/>
    </location>
</feature>
<evidence type="ECO:0000313" key="8">
    <source>
        <dbReference type="Proteomes" id="UP000094570"/>
    </source>
</evidence>
<organism evidence="7 8">
    <name type="scientific">Fervidobacterium thailandense</name>
    <dbReference type="NCBI Taxonomy" id="1008305"/>
    <lineage>
        <taxon>Bacteria</taxon>
        <taxon>Thermotogati</taxon>
        <taxon>Thermotogota</taxon>
        <taxon>Thermotogae</taxon>
        <taxon>Thermotogales</taxon>
        <taxon>Fervidobacteriaceae</taxon>
        <taxon>Fervidobacterium</taxon>
    </lineage>
</organism>
<dbReference type="RefSeq" id="WP_069292488.1">
    <property type="nucleotide sequence ID" value="NZ_CP140110.1"/>
</dbReference>
<dbReference type="AlphaFoldDB" id="A0A1E3G467"/>
<protein>
    <submittedName>
        <fullName evidence="7">TIGR00374 family protein</fullName>
    </submittedName>
</protein>
<feature type="transmembrane region" description="Helical" evidence="6">
    <location>
        <begin position="151"/>
        <end position="175"/>
    </location>
</feature>
<dbReference type="GO" id="GO:0005886">
    <property type="term" value="C:plasma membrane"/>
    <property type="evidence" value="ECO:0007669"/>
    <property type="project" value="UniProtKB-SubCell"/>
</dbReference>
<name>A0A1E3G467_9BACT</name>
<evidence type="ECO:0000256" key="1">
    <source>
        <dbReference type="ARBA" id="ARBA00004651"/>
    </source>
</evidence>
<dbReference type="NCBIfam" id="TIGR00374">
    <property type="entry name" value="flippase-like domain"/>
    <property type="match status" value="1"/>
</dbReference>
<evidence type="ECO:0000256" key="6">
    <source>
        <dbReference type="SAM" id="Phobius"/>
    </source>
</evidence>
<evidence type="ECO:0000256" key="5">
    <source>
        <dbReference type="ARBA" id="ARBA00023136"/>
    </source>
</evidence>
<comment type="subcellular location">
    <subcellularLocation>
        <location evidence="1">Cell membrane</location>
        <topology evidence="1">Multi-pass membrane protein</topology>
    </subcellularLocation>
</comment>
<evidence type="ECO:0000256" key="3">
    <source>
        <dbReference type="ARBA" id="ARBA00022692"/>
    </source>
</evidence>
<keyword evidence="3 6" id="KW-0812">Transmembrane</keyword>
<dbReference type="EMBL" id="LWAF01000002">
    <property type="protein sequence ID" value="ODN31065.1"/>
    <property type="molecule type" value="Genomic_DNA"/>
</dbReference>
<feature type="transmembrane region" description="Helical" evidence="6">
    <location>
        <begin position="83"/>
        <end position="102"/>
    </location>
</feature>
<dbReference type="InterPro" id="IPR022791">
    <property type="entry name" value="L-PG_synthase/AglD"/>
</dbReference>
<dbReference type="OrthoDB" id="9810654at2"/>
<feature type="transmembrane region" description="Helical" evidence="6">
    <location>
        <begin position="122"/>
        <end position="139"/>
    </location>
</feature>
<accession>A0A1E3G467</accession>
<gene>
    <name evidence="7" type="ORF">A4H02_01985</name>
</gene>
<feature type="transmembrane region" description="Helical" evidence="6">
    <location>
        <begin position="255"/>
        <end position="274"/>
    </location>
</feature>
<keyword evidence="4 6" id="KW-1133">Transmembrane helix</keyword>
<keyword evidence="8" id="KW-1185">Reference proteome</keyword>
<keyword evidence="2" id="KW-1003">Cell membrane</keyword>
<dbReference type="Pfam" id="PF03706">
    <property type="entry name" value="LPG_synthase_TM"/>
    <property type="match status" value="1"/>
</dbReference>
<feature type="transmembrane region" description="Helical" evidence="6">
    <location>
        <begin position="221"/>
        <end position="243"/>
    </location>
</feature>
<sequence length="354" mass="39602">MNLKKILLNILISVLIGFSIVTIIGIISAKQDLISALKLFPKYAILNLLVLLVIDYLLHALRLHFILIGLGYRVRFLDCLENVFYTVYFSFVTPMSIGGQPFQIYHLTRLGVKAYDATNVSISRMFIGVSIVFFVDILFIKRVLSILKGTVGLTVVLVGFGISVLITLLGLLVFLNKTWLYGVLRFVQKVTKSQKLRDRERAILEWIGKMSSSTKYLFSKAFWAVILDFLIGLVGSAIVAYQLKYALESVSHAQVPLFTFWGIVTMLNSVVYYVPTPGSSGGIEGFYQLVFSKLYGSKAAMSGILVFRLVTYYLVVFLGTIFIWRFTRIGRKFSGSLDEQVGNQLGAGKDDGSI</sequence>
<evidence type="ECO:0000256" key="4">
    <source>
        <dbReference type="ARBA" id="ARBA00022989"/>
    </source>
</evidence>
<evidence type="ECO:0000256" key="2">
    <source>
        <dbReference type="ARBA" id="ARBA00022475"/>
    </source>
</evidence>